<dbReference type="Pfam" id="PF04439">
    <property type="entry name" value="Adenyl_transf"/>
    <property type="match status" value="1"/>
</dbReference>
<reference evidence="1" key="1">
    <citation type="submission" date="2022-10" db="EMBL/GenBank/DDBJ databases">
        <title>Description of Fervidibacillus gen. nov. in the family Fervidibacillaceae fam. nov. with two species, Fervidibacillus albus sp. nov., and Fervidibacillus halotolerans sp. nov., isolated from tidal flat sediments.</title>
        <authorList>
            <person name="Kwon K.K."/>
            <person name="Yang S.-H."/>
        </authorList>
    </citation>
    <scope>NUCLEOTIDE SEQUENCE</scope>
    <source>
        <strain evidence="1">JCM 19140</strain>
    </source>
</reference>
<dbReference type="Gene3D" id="1.20.120.330">
    <property type="entry name" value="Nucleotidyltransferases domain 2"/>
    <property type="match status" value="1"/>
</dbReference>
<dbReference type="InterPro" id="IPR043519">
    <property type="entry name" value="NT_sf"/>
</dbReference>
<dbReference type="PIRSF" id="PIRSF000812">
    <property type="entry name" value="AAD"/>
    <property type="match status" value="1"/>
</dbReference>
<dbReference type="EMBL" id="JAOUSF010000005">
    <property type="protein sequence ID" value="MCU9614763.1"/>
    <property type="molecule type" value="Genomic_DNA"/>
</dbReference>
<keyword evidence="2" id="KW-1185">Reference proteome</keyword>
<protein>
    <submittedName>
        <fullName evidence="1">Aminoglycoside 6-adenylyltransferase</fullName>
    </submittedName>
</protein>
<dbReference type="SUPFAM" id="SSF81631">
    <property type="entry name" value="PAP/OAS1 substrate-binding domain"/>
    <property type="match status" value="1"/>
</dbReference>
<gene>
    <name evidence="1" type="ORF">OEV98_14560</name>
</gene>
<dbReference type="Proteomes" id="UP001209318">
    <property type="component" value="Unassembled WGS sequence"/>
</dbReference>
<name>A0AAE3IW96_9BACI</name>
<dbReference type="AlphaFoldDB" id="A0AAE3IW96"/>
<comment type="caution">
    <text evidence="1">The sequence shown here is derived from an EMBL/GenBank/DDBJ whole genome shotgun (WGS) entry which is preliminary data.</text>
</comment>
<organism evidence="1 2">
    <name type="scientific">Perspicuibacillus lycopersici</name>
    <dbReference type="NCBI Taxonomy" id="1325689"/>
    <lineage>
        <taxon>Bacteria</taxon>
        <taxon>Bacillati</taxon>
        <taxon>Bacillota</taxon>
        <taxon>Bacilli</taxon>
        <taxon>Bacillales</taxon>
        <taxon>Bacillaceae</taxon>
        <taxon>Perspicuibacillus</taxon>
    </lineage>
</organism>
<evidence type="ECO:0000313" key="2">
    <source>
        <dbReference type="Proteomes" id="UP001209318"/>
    </source>
</evidence>
<dbReference type="RefSeq" id="WP_263074086.1">
    <property type="nucleotide sequence ID" value="NZ_JAOUSF010000005.1"/>
</dbReference>
<dbReference type="SUPFAM" id="SSF81301">
    <property type="entry name" value="Nucleotidyltransferase"/>
    <property type="match status" value="1"/>
</dbReference>
<dbReference type="Gene3D" id="3.30.460.10">
    <property type="entry name" value="Beta Polymerase, domain 2"/>
    <property type="match status" value="1"/>
</dbReference>
<accession>A0AAE3IW96</accession>
<dbReference type="InterPro" id="IPR007530">
    <property type="entry name" value="Aminoglycoside_adenylylTfrase"/>
</dbReference>
<sequence>MRTEQEMFQLILQVAANDERIRAVGMNGSRTNPNVPKDIFQDYDIVYLVTDMASLLTDHDWINVFGERIIIQMPDATHNIAVDSIERFAYLMLFMDGNRIDLTLIPIEKRYEYCEEDTLTTILLDKDNSMPSLPSPTDKDYHVKPPTEIEFLNCCNEFWWVSTYIAKGLWRREILYAFDHLNFYVRPMLLKMLSWQVGIDTNFTISIGKNGKYLKSFLTNEQWKKLLCTYPDGNDENIWNSLFQMFQLFRSTAQYVAGNFNFSYNFSEDKRVTDYVHYVQKLGYENLNPAFLQVENNNNS</sequence>
<proteinExistence type="predicted"/>
<evidence type="ECO:0000313" key="1">
    <source>
        <dbReference type="EMBL" id="MCU9614763.1"/>
    </source>
</evidence>